<evidence type="ECO:0000313" key="8">
    <source>
        <dbReference type="Proteomes" id="UP000071118"/>
    </source>
</evidence>
<feature type="signal peptide" evidence="5">
    <location>
        <begin position="1"/>
        <end position="26"/>
    </location>
</feature>
<dbReference type="KEGG" id="pcb:PCHAS_1119100"/>
<dbReference type="SUPFAM" id="SSF57196">
    <property type="entry name" value="EGF/Laminin"/>
    <property type="match status" value="2"/>
</dbReference>
<keyword evidence="8" id="KW-1185">Reference proteome</keyword>
<evidence type="ECO:0000256" key="1">
    <source>
        <dbReference type="ARBA" id="ARBA00022536"/>
    </source>
</evidence>
<dbReference type="GeneID" id="3484991"/>
<organism evidence="7 8">
    <name type="scientific">Plasmodium chabaudi chabaudi</name>
    <dbReference type="NCBI Taxonomy" id="31271"/>
    <lineage>
        <taxon>Eukaryota</taxon>
        <taxon>Sar</taxon>
        <taxon>Alveolata</taxon>
        <taxon>Apicomplexa</taxon>
        <taxon>Aconoidasida</taxon>
        <taxon>Haemosporida</taxon>
        <taxon>Plasmodiidae</taxon>
        <taxon>Plasmodium</taxon>
        <taxon>Plasmodium (Vinckeia)</taxon>
    </lineage>
</organism>
<feature type="chain" id="PRO_5021020125" evidence="5">
    <location>
        <begin position="27"/>
        <end position="478"/>
    </location>
</feature>
<keyword evidence="2" id="KW-1015">Disulfide bond</keyword>
<feature type="compositionally biased region" description="Polar residues" evidence="4">
    <location>
        <begin position="203"/>
        <end position="221"/>
    </location>
</feature>
<evidence type="ECO:0000256" key="4">
    <source>
        <dbReference type="SAM" id="MobiDB-lite"/>
    </source>
</evidence>
<dbReference type="EMBL" id="LK022888">
    <property type="protein sequence ID" value="VTZ69186.1"/>
    <property type="molecule type" value="Genomic_DNA"/>
</dbReference>
<feature type="domain" description="NELL2-like EGF" evidence="6">
    <location>
        <begin position="417"/>
        <end position="452"/>
    </location>
</feature>
<feature type="compositionally biased region" description="Basic and acidic residues" evidence="4">
    <location>
        <begin position="302"/>
        <end position="313"/>
    </location>
</feature>
<name>A0A4V0K832_PLACU</name>
<dbReference type="InterPro" id="IPR024731">
    <property type="entry name" value="NELL2-like_EGF"/>
</dbReference>
<dbReference type="OrthoDB" id="286301at2759"/>
<dbReference type="AlphaFoldDB" id="A0A4V0K832"/>
<evidence type="ECO:0000256" key="2">
    <source>
        <dbReference type="ARBA" id="ARBA00023157"/>
    </source>
</evidence>
<gene>
    <name evidence="7" type="ORF">PCHAS_1119100</name>
</gene>
<dbReference type="Pfam" id="PF12947">
    <property type="entry name" value="EGF_3"/>
    <property type="match status" value="1"/>
</dbReference>
<proteinExistence type="predicted"/>
<protein>
    <submittedName>
        <fullName evidence="7">Merozoite surface protein 10, putative</fullName>
    </submittedName>
</protein>
<keyword evidence="5" id="KW-0732">Signal</keyword>
<feature type="compositionally biased region" description="Acidic residues" evidence="4">
    <location>
        <begin position="192"/>
        <end position="201"/>
    </location>
</feature>
<evidence type="ECO:0000259" key="6">
    <source>
        <dbReference type="Pfam" id="PF12947"/>
    </source>
</evidence>
<evidence type="ECO:0000313" key="7">
    <source>
        <dbReference type="EMBL" id="VTZ69186.1"/>
    </source>
</evidence>
<dbReference type="Gene3D" id="2.10.25.10">
    <property type="entry name" value="Laminin"/>
    <property type="match status" value="1"/>
</dbReference>
<sequence>MILVKRNKLFTLSLLLVVYANNAVLSGVNDKNDNITIIPPSQENNEEDVIEEIDIDDIDVNDYINMGDEDDEISYVKETYFIRKENYNNTTKNNVPPPQNNPIEDLKEQPNSVNSPKMDAFKFVNRENKTNKKFEENLENNKKNINNKDHSFLGKFIRVIPNIEDFGKVNEPNFDQSEDQVGNPPDVNQTVEGEDDADVQEDANINQGKSSDTDQGNTEGGNQEKSEGGSQEKGEEDNQKKSENENSNEEIPTERSKDTNPPSEEPNNSDEVKSEEDTSANDASNAQALKSDETPTTTTENNAEKKSENGKDAMDHAQIMHITMLEENRNLKETTRILDETVYTFERFILKCKFYITAIINFVKFKTNHICEYSKCGDHARCYIVENDQQECRCLANYVRDTSVEYFKCIPMTTKDCTNNNGNCDKNAECSIKNNNIICYCSYNFFGDGIFCVPNSNYNNFLHISLIIIGCILQKFLF</sequence>
<keyword evidence="1" id="KW-0245">EGF-like domain</keyword>
<accession>A0A4V0K832</accession>
<feature type="coiled-coil region" evidence="3">
    <location>
        <begin position="124"/>
        <end position="151"/>
    </location>
</feature>
<feature type="compositionally biased region" description="Basic and acidic residues" evidence="4">
    <location>
        <begin position="222"/>
        <end position="244"/>
    </location>
</feature>
<feature type="region of interest" description="Disordered" evidence="4">
    <location>
        <begin position="88"/>
        <end position="117"/>
    </location>
</feature>
<dbReference type="RefSeq" id="XP_732064.2">
    <property type="nucleotide sequence ID" value="XM_726971.2"/>
</dbReference>
<dbReference type="Proteomes" id="UP000071118">
    <property type="component" value="Chromosome 11"/>
</dbReference>
<feature type="region of interest" description="Disordered" evidence="4">
    <location>
        <begin position="168"/>
        <end position="313"/>
    </location>
</feature>
<keyword evidence="7" id="KW-0477">Merozoite</keyword>
<keyword evidence="3" id="KW-0175">Coiled coil</keyword>
<evidence type="ECO:0000256" key="5">
    <source>
        <dbReference type="SAM" id="SignalP"/>
    </source>
</evidence>
<dbReference type="VEuPathDB" id="PlasmoDB:PCHAS_1119100"/>
<reference evidence="7 8" key="1">
    <citation type="journal article" date="2014" name="BMC Biol.">
        <title>A comprehensive evaluation of rodent malaria parasite genomes and gene expression.</title>
        <authorList>
            <person name="Otto T.D."/>
            <person name="Bohme U."/>
            <person name="Jackson A.P."/>
            <person name="Hunt M."/>
            <person name="Franke-Fayard B."/>
            <person name="Hoeijmakers W.A."/>
            <person name="Religa A.A."/>
            <person name="Robertson L."/>
            <person name="Sanders M."/>
            <person name="Ogun S.A."/>
            <person name="Cunningham D."/>
            <person name="Erhart A."/>
            <person name="Billker O."/>
            <person name="Khan S.M."/>
            <person name="Stunnenberg H.G."/>
            <person name="Langhorne J."/>
            <person name="Holder A.A."/>
            <person name="Waters A.P."/>
            <person name="Newbold C.I."/>
            <person name="Pain A."/>
            <person name="Berriman M."/>
            <person name="Janse C.J."/>
        </authorList>
    </citation>
    <scope>NUCLEOTIDE SEQUENCE [LARGE SCALE GENOMIC DNA]</scope>
    <source>
        <strain evidence="7 8">AS</strain>
    </source>
</reference>
<evidence type="ECO:0000256" key="3">
    <source>
        <dbReference type="SAM" id="Coils"/>
    </source>
</evidence>